<name>A0ACD4ZWV9_9ACTN</name>
<protein>
    <submittedName>
        <fullName evidence="1">Extracellular solute-binding protein</fullName>
    </submittedName>
</protein>
<organism evidence="1 2">
    <name type="scientific">Streptomyces scopuliridis</name>
    <dbReference type="NCBI Taxonomy" id="452529"/>
    <lineage>
        <taxon>Bacteria</taxon>
        <taxon>Bacillati</taxon>
        <taxon>Actinomycetota</taxon>
        <taxon>Actinomycetes</taxon>
        <taxon>Kitasatosporales</taxon>
        <taxon>Streptomycetaceae</taxon>
        <taxon>Streptomyces</taxon>
    </lineage>
</organism>
<proteinExistence type="predicted"/>
<gene>
    <name evidence="1" type="ORF">OG835_40410</name>
</gene>
<evidence type="ECO:0000313" key="2">
    <source>
        <dbReference type="Proteomes" id="UP001348369"/>
    </source>
</evidence>
<accession>A0ACD4ZWV9</accession>
<keyword evidence="2" id="KW-1185">Reference proteome</keyword>
<reference evidence="1" key="1">
    <citation type="submission" date="2022-10" db="EMBL/GenBank/DDBJ databases">
        <title>The complete genomes of actinobacterial strains from the NBC collection.</title>
        <authorList>
            <person name="Joergensen T.S."/>
            <person name="Alvarez Arevalo M."/>
            <person name="Sterndorff E.B."/>
            <person name="Faurdal D."/>
            <person name="Vuksanovic O."/>
            <person name="Mourched A.-S."/>
            <person name="Charusanti P."/>
            <person name="Shaw S."/>
            <person name="Blin K."/>
            <person name="Weber T."/>
        </authorList>
    </citation>
    <scope>NUCLEOTIDE SEQUENCE</scope>
    <source>
        <strain evidence="1">NBC 01771</strain>
    </source>
</reference>
<sequence length="427" mass="46558">MGLSRRGLLRAGLATTAGAALGGLTAGCSVPSGSTGRDMTLWYWTGGLSDKVVDGARTRFTEVALKPAQIGGYFKSKLLTTMAGRAYVPDITGLKGEDMASYLLNADQFIDLRTLGADKLKDRYLPWKWAEGVAPGGEVVGLPIDTGPVAHYYRPAVFERAGLPTDPADVSAELDTWDRYLAAGERLRKRVPGAHMLIDALSVYQYVIAQGTRRYVDRERRFIGDQEHVRRAWDISVEAYRRGLCSTLVTGTPDANAATEKGLLPSQFGASWAAGDLKLTVPRTEGEWRVAALPGGAANNGGSFLAITKFCREPERAFEIISWLLNPDNQTRGFVDATLFPSTPASFAQRAMREPDPYFGGQITIEVFGPAAEKVPVAYHSPYDYPLDRAVSDELTNVNALGKDPRRAWKDAMDKCRRVAAHLGVRI</sequence>
<evidence type="ECO:0000313" key="1">
    <source>
        <dbReference type="EMBL" id="WSC02646.1"/>
    </source>
</evidence>
<dbReference type="Proteomes" id="UP001348369">
    <property type="component" value="Chromosome"/>
</dbReference>
<dbReference type="EMBL" id="CP109109">
    <property type="protein sequence ID" value="WSC02646.1"/>
    <property type="molecule type" value="Genomic_DNA"/>
</dbReference>